<evidence type="ECO:0008006" key="4">
    <source>
        <dbReference type="Google" id="ProtNLM"/>
    </source>
</evidence>
<evidence type="ECO:0000313" key="2">
    <source>
        <dbReference type="EMBL" id="MDA6068657.1"/>
    </source>
</evidence>
<comment type="caution">
    <text evidence="2">The sequence shown here is derived from an EMBL/GenBank/DDBJ whole genome shotgun (WGS) entry which is preliminary data.</text>
</comment>
<feature type="signal peptide" evidence="1">
    <location>
        <begin position="1"/>
        <end position="17"/>
    </location>
</feature>
<feature type="chain" id="PRO_5047294746" description="DUF4468 domain-containing protein" evidence="1">
    <location>
        <begin position="18"/>
        <end position="189"/>
    </location>
</feature>
<protein>
    <recommendedName>
        <fullName evidence="4">DUF4468 domain-containing protein</fullName>
    </recommendedName>
</protein>
<gene>
    <name evidence="2" type="ORF">NJT12_03400</name>
</gene>
<sequence>MKIIIFSCLLIVSFVNAQEVSPYYPAKNVVNDPYDFTSQITYFDMNYITNNISEFLTYRMNMTVTKTDNSKLLHDGGSYTIIYGDKIAQSGNANLVFNYTIGIVDNVYTIKSLKITGSKERLISFFVEFWQTSKNFTSPSGNSDISLLTGQDVAKFYFNKGKPYITVTNNTYKSLDEFKVYFQNLKSKS</sequence>
<accession>A0ABT4W8S9</accession>
<proteinExistence type="predicted"/>
<keyword evidence="3" id="KW-1185">Reference proteome</keyword>
<reference evidence="2 3" key="1">
    <citation type="journal article" date="2023" name="Chemosphere">
        <title>Whole genome analysis of Flavobacterium aziz-sancarii sp. nov., isolated from Ardley Island (Antarctica), revealed a rich resistome and bioremediation potential.</title>
        <authorList>
            <person name="Otur C."/>
            <person name="Okay S."/>
            <person name="Kurt-Kizildogan A."/>
        </authorList>
    </citation>
    <scope>NUCLEOTIDE SEQUENCE [LARGE SCALE GENOMIC DNA]</scope>
    <source>
        <strain evidence="2 3">AC</strain>
    </source>
</reference>
<keyword evidence="1" id="KW-0732">Signal</keyword>
<name>A0ABT4W8S9_9FLAO</name>
<dbReference type="RefSeq" id="WP_271334525.1">
    <property type="nucleotide sequence ID" value="NZ_JAMZNK010000004.1"/>
</dbReference>
<dbReference type="EMBL" id="JAMZNK010000004">
    <property type="protein sequence ID" value="MDA6068657.1"/>
    <property type="molecule type" value="Genomic_DNA"/>
</dbReference>
<evidence type="ECO:0000256" key="1">
    <source>
        <dbReference type="SAM" id="SignalP"/>
    </source>
</evidence>
<dbReference type="Proteomes" id="UP001212170">
    <property type="component" value="Unassembled WGS sequence"/>
</dbReference>
<evidence type="ECO:0000313" key="3">
    <source>
        <dbReference type="Proteomes" id="UP001212170"/>
    </source>
</evidence>
<organism evidence="2 3">
    <name type="scientific">Flavobacterium azizsancarii</name>
    <dbReference type="NCBI Taxonomy" id="2961580"/>
    <lineage>
        <taxon>Bacteria</taxon>
        <taxon>Pseudomonadati</taxon>
        <taxon>Bacteroidota</taxon>
        <taxon>Flavobacteriia</taxon>
        <taxon>Flavobacteriales</taxon>
        <taxon>Flavobacteriaceae</taxon>
        <taxon>Flavobacterium</taxon>
    </lineage>
</organism>